<dbReference type="InterPro" id="IPR036056">
    <property type="entry name" value="Fibrinogen-like_C"/>
</dbReference>
<keyword evidence="4" id="KW-1185">Reference proteome</keyword>
<dbReference type="InterPro" id="IPR002181">
    <property type="entry name" value="Fibrinogen_a/b/g_C_dom"/>
</dbReference>
<dbReference type="PROSITE" id="PS51406">
    <property type="entry name" value="FIBRINOGEN_C_2"/>
    <property type="match status" value="1"/>
</dbReference>
<keyword evidence="1" id="KW-0732">Signal</keyword>
<sequence>MYRMLFLMLQIVIVLSRDSLQTSKYRKSQVCFAQQRILKGCMLLAGNKPISGMQCAMACSAKVECEGYSLELETSKCYIRTNCAGLASVCAQQDDGFQHFKRLPTPESCTNGGFWDTSLHACICVHSFAGKRCERKAESCEEVLEFGPEAEMVESTIVLYPCLAEIFTYCSVRSGDVITHVASYTGSGNFNRGWADYVTGFVNNSTGKNEFWMGLGNIRCLTASAFPQDLIINLTLSPPLGSSSSFIIEYMQFTVGNASTFFRYNFATFFSSKTGPLSPNYNINNCLGPPTGQGFSTPDADHDNDPTPNTNAAFIARSGWWFCLPQVGVPPPCNSFGLMFSRPGEHISPEHMKFDTINLPGLYNYKVLVEMYLRRKTAA</sequence>
<dbReference type="SUPFAM" id="SSF56496">
    <property type="entry name" value="Fibrinogen C-terminal domain-like"/>
    <property type="match status" value="1"/>
</dbReference>
<dbReference type="Proteomes" id="UP001233172">
    <property type="component" value="Unassembled WGS sequence"/>
</dbReference>
<comment type="caution">
    <text evidence="3">The sequence shown here is derived from an EMBL/GenBank/DDBJ whole genome shotgun (WGS) entry which is preliminary data.</text>
</comment>
<accession>A0AAD8ATF2</accession>
<dbReference type="Gene3D" id="3.90.215.10">
    <property type="entry name" value="Gamma Fibrinogen, chain A, domain 1"/>
    <property type="match status" value="1"/>
</dbReference>
<organism evidence="3 4">
    <name type="scientific">Biomphalaria pfeifferi</name>
    <name type="common">Bloodfluke planorb</name>
    <name type="synonym">Freshwater snail</name>
    <dbReference type="NCBI Taxonomy" id="112525"/>
    <lineage>
        <taxon>Eukaryota</taxon>
        <taxon>Metazoa</taxon>
        <taxon>Spiralia</taxon>
        <taxon>Lophotrochozoa</taxon>
        <taxon>Mollusca</taxon>
        <taxon>Gastropoda</taxon>
        <taxon>Heterobranchia</taxon>
        <taxon>Euthyneura</taxon>
        <taxon>Panpulmonata</taxon>
        <taxon>Hygrophila</taxon>
        <taxon>Lymnaeoidea</taxon>
        <taxon>Planorbidae</taxon>
        <taxon>Biomphalaria</taxon>
    </lineage>
</organism>
<feature type="domain" description="Fibrinogen C-terminal" evidence="2">
    <location>
        <begin position="131"/>
        <end position="322"/>
    </location>
</feature>
<dbReference type="AlphaFoldDB" id="A0AAD8ATF2"/>
<feature type="signal peptide" evidence="1">
    <location>
        <begin position="1"/>
        <end position="16"/>
    </location>
</feature>
<evidence type="ECO:0000313" key="3">
    <source>
        <dbReference type="EMBL" id="KAK0042134.1"/>
    </source>
</evidence>
<reference evidence="3" key="2">
    <citation type="submission" date="2023-04" db="EMBL/GenBank/DDBJ databases">
        <authorList>
            <person name="Bu L."/>
            <person name="Lu L."/>
            <person name="Laidemitt M.R."/>
            <person name="Zhang S.M."/>
            <person name="Mutuku M."/>
            <person name="Mkoji G."/>
            <person name="Steinauer M."/>
            <person name="Loker E.S."/>
        </authorList>
    </citation>
    <scope>NUCLEOTIDE SEQUENCE</scope>
    <source>
        <strain evidence="3">KasaAsao</strain>
        <tissue evidence="3">Whole Snail</tissue>
    </source>
</reference>
<dbReference type="PANTHER" id="PTHR19143">
    <property type="entry name" value="FIBRINOGEN/TENASCIN/ANGIOPOEITIN"/>
    <property type="match status" value="1"/>
</dbReference>
<dbReference type="InterPro" id="IPR014716">
    <property type="entry name" value="Fibrinogen_a/b/g_C_1"/>
</dbReference>
<reference evidence="3" key="1">
    <citation type="journal article" date="2023" name="PLoS Negl. Trop. Dis.">
        <title>A genome sequence for Biomphalaria pfeifferi, the major vector snail for the human-infecting parasite Schistosoma mansoni.</title>
        <authorList>
            <person name="Bu L."/>
            <person name="Lu L."/>
            <person name="Laidemitt M.R."/>
            <person name="Zhang S.M."/>
            <person name="Mutuku M."/>
            <person name="Mkoji G."/>
            <person name="Steinauer M."/>
            <person name="Loker E.S."/>
        </authorList>
    </citation>
    <scope>NUCLEOTIDE SEQUENCE</scope>
    <source>
        <strain evidence="3">KasaAsao</strain>
    </source>
</reference>
<dbReference type="InterPro" id="IPR050373">
    <property type="entry name" value="Fibrinogen_C-term_domain"/>
</dbReference>
<evidence type="ECO:0000256" key="1">
    <source>
        <dbReference type="SAM" id="SignalP"/>
    </source>
</evidence>
<gene>
    <name evidence="3" type="ORF">Bpfe_028415</name>
</gene>
<evidence type="ECO:0000313" key="4">
    <source>
        <dbReference type="Proteomes" id="UP001233172"/>
    </source>
</evidence>
<proteinExistence type="predicted"/>
<feature type="chain" id="PRO_5042010494" evidence="1">
    <location>
        <begin position="17"/>
        <end position="379"/>
    </location>
</feature>
<evidence type="ECO:0000259" key="2">
    <source>
        <dbReference type="PROSITE" id="PS51406"/>
    </source>
</evidence>
<dbReference type="EMBL" id="JASAOG010000250">
    <property type="protein sequence ID" value="KAK0042134.1"/>
    <property type="molecule type" value="Genomic_DNA"/>
</dbReference>
<dbReference type="SMART" id="SM00186">
    <property type="entry name" value="FBG"/>
    <property type="match status" value="1"/>
</dbReference>
<name>A0AAD8ATF2_BIOPF</name>
<protein>
    <submittedName>
        <fullName evidence="3">BpsFReDn23</fullName>
    </submittedName>
</protein>
<dbReference type="GO" id="GO:0005615">
    <property type="term" value="C:extracellular space"/>
    <property type="evidence" value="ECO:0007669"/>
    <property type="project" value="TreeGrafter"/>
</dbReference>
<dbReference type="Pfam" id="PF00147">
    <property type="entry name" value="Fibrinogen_C"/>
    <property type="match status" value="1"/>
</dbReference>